<dbReference type="AlphaFoldDB" id="A0A5N6IWJ9"/>
<accession>A0A5N6IWJ9</accession>
<protein>
    <submittedName>
        <fullName evidence="2">Uncharacterized protein</fullName>
    </submittedName>
</protein>
<feature type="compositionally biased region" description="Low complexity" evidence="1">
    <location>
        <begin position="13"/>
        <end position="23"/>
    </location>
</feature>
<feature type="compositionally biased region" description="Basic and acidic residues" evidence="1">
    <location>
        <begin position="30"/>
        <end position="45"/>
    </location>
</feature>
<dbReference type="Proteomes" id="UP000326289">
    <property type="component" value="Unassembled WGS sequence"/>
</dbReference>
<name>A0A5N6IWJ9_9EURO</name>
<proteinExistence type="predicted"/>
<evidence type="ECO:0000256" key="1">
    <source>
        <dbReference type="SAM" id="MobiDB-lite"/>
    </source>
</evidence>
<gene>
    <name evidence="2" type="ORF">BDV30DRAFT_165459</name>
</gene>
<keyword evidence="3" id="KW-1185">Reference proteome</keyword>
<evidence type="ECO:0000313" key="3">
    <source>
        <dbReference type="Proteomes" id="UP000326289"/>
    </source>
</evidence>
<dbReference type="EMBL" id="ML732829">
    <property type="protein sequence ID" value="KAB8270537.1"/>
    <property type="molecule type" value="Genomic_DNA"/>
</dbReference>
<feature type="region of interest" description="Disordered" evidence="1">
    <location>
        <begin position="1"/>
        <end position="65"/>
    </location>
</feature>
<sequence>MEGFVNSSLIVSTKTNKNTNQTKARYKHDKSKEEQNQRKRVERRLGLNRVSFSPQTNQARRQINQ</sequence>
<reference evidence="2 3" key="1">
    <citation type="submission" date="2019-04" db="EMBL/GenBank/DDBJ databases">
        <title>Fungal friends and foes A comparative genomics study of 23 Aspergillus species from section Flavi.</title>
        <authorList>
            <consortium name="DOE Joint Genome Institute"/>
            <person name="Kjaerbolling I."/>
            <person name="Vesth T.C."/>
            <person name="Frisvad J.C."/>
            <person name="Nybo J.L."/>
            <person name="Theobald S."/>
            <person name="Kildgaard S."/>
            <person name="Petersen T.I."/>
            <person name="Kuo A."/>
            <person name="Sato A."/>
            <person name="Lyhne E.K."/>
            <person name="Kogle M.E."/>
            <person name="Wiebenga A."/>
            <person name="Kun R.S."/>
            <person name="Lubbers R.J."/>
            <person name="Makela M.R."/>
            <person name="Barry K."/>
            <person name="Chovatia M."/>
            <person name="Clum A."/>
            <person name="Daum C."/>
            <person name="Haridas S."/>
            <person name="He G."/>
            <person name="LaButti K."/>
            <person name="Lipzen A."/>
            <person name="Mondo S."/>
            <person name="Pangilinan J."/>
            <person name="Riley R."/>
            <person name="Salamov A."/>
            <person name="Simmons B.A."/>
            <person name="Magnuson J.K."/>
            <person name="Henrissat B."/>
            <person name="Mortensen U.H."/>
            <person name="Larsen T.O."/>
            <person name="De vries R.P."/>
            <person name="Grigoriev I.V."/>
            <person name="Machida M."/>
            <person name="Baker S.E."/>
            <person name="Andersen M.R."/>
        </authorList>
    </citation>
    <scope>NUCLEOTIDE SEQUENCE [LARGE SCALE GENOMIC DNA]</scope>
    <source>
        <strain evidence="2 3">CBS 117635</strain>
    </source>
</reference>
<evidence type="ECO:0000313" key="2">
    <source>
        <dbReference type="EMBL" id="KAB8270537.1"/>
    </source>
</evidence>
<feature type="compositionally biased region" description="Polar residues" evidence="1">
    <location>
        <begin position="50"/>
        <end position="65"/>
    </location>
</feature>
<organism evidence="2 3">
    <name type="scientific">Aspergillus minisclerotigenes</name>
    <dbReference type="NCBI Taxonomy" id="656917"/>
    <lineage>
        <taxon>Eukaryota</taxon>
        <taxon>Fungi</taxon>
        <taxon>Dikarya</taxon>
        <taxon>Ascomycota</taxon>
        <taxon>Pezizomycotina</taxon>
        <taxon>Eurotiomycetes</taxon>
        <taxon>Eurotiomycetidae</taxon>
        <taxon>Eurotiales</taxon>
        <taxon>Aspergillaceae</taxon>
        <taxon>Aspergillus</taxon>
        <taxon>Aspergillus subgen. Circumdati</taxon>
    </lineage>
</organism>
<feature type="compositionally biased region" description="Polar residues" evidence="1">
    <location>
        <begin position="1"/>
        <end position="12"/>
    </location>
</feature>